<gene>
    <name evidence="5" type="ORF">VL15_25100</name>
</gene>
<dbReference type="InterPro" id="IPR002347">
    <property type="entry name" value="SDR_fam"/>
</dbReference>
<dbReference type="SMART" id="SM00822">
    <property type="entry name" value="PKS_KR"/>
    <property type="match status" value="1"/>
</dbReference>
<comment type="caution">
    <text evidence="5">The sequence shown here is derived from an EMBL/GenBank/DDBJ whole genome shotgun (WGS) entry which is preliminary data.</text>
</comment>
<keyword evidence="2" id="KW-0560">Oxidoreductase</keyword>
<dbReference type="InterPro" id="IPR036291">
    <property type="entry name" value="NAD(P)-bd_dom_sf"/>
</dbReference>
<organism evidence="5 6">
    <name type="scientific">Burkholderia cepacia</name>
    <name type="common">Pseudomonas cepacia</name>
    <dbReference type="NCBI Taxonomy" id="292"/>
    <lineage>
        <taxon>Bacteria</taxon>
        <taxon>Pseudomonadati</taxon>
        <taxon>Pseudomonadota</taxon>
        <taxon>Betaproteobacteria</taxon>
        <taxon>Burkholderiales</taxon>
        <taxon>Burkholderiaceae</taxon>
        <taxon>Burkholderia</taxon>
        <taxon>Burkholderia cepacia complex</taxon>
    </lineage>
</organism>
<dbReference type="SUPFAM" id="SSF51735">
    <property type="entry name" value="NAD(P)-binding Rossmann-fold domains"/>
    <property type="match status" value="1"/>
</dbReference>
<dbReference type="EMBL" id="LDWR01000045">
    <property type="protein sequence ID" value="KML51814.1"/>
    <property type="molecule type" value="Genomic_DNA"/>
</dbReference>
<dbReference type="PRINTS" id="PR00080">
    <property type="entry name" value="SDRFAMILY"/>
</dbReference>
<dbReference type="PATRIC" id="fig|292.27.peg.5389"/>
<dbReference type="RefSeq" id="WP_048249206.1">
    <property type="nucleotide sequence ID" value="NZ_LDWR01000045.1"/>
</dbReference>
<dbReference type="AlphaFoldDB" id="A0A0J5ZI94"/>
<evidence type="ECO:0000259" key="4">
    <source>
        <dbReference type="SMART" id="SM00822"/>
    </source>
</evidence>
<dbReference type="Proteomes" id="UP000036338">
    <property type="component" value="Unassembled WGS sequence"/>
</dbReference>
<dbReference type="GO" id="GO:0016491">
    <property type="term" value="F:oxidoreductase activity"/>
    <property type="evidence" value="ECO:0007669"/>
    <property type="project" value="UniProtKB-KW"/>
</dbReference>
<dbReference type="Pfam" id="PF00106">
    <property type="entry name" value="adh_short"/>
    <property type="match status" value="1"/>
</dbReference>
<dbReference type="FunFam" id="3.40.50.720:FF:000084">
    <property type="entry name" value="Short-chain dehydrogenase reductase"/>
    <property type="match status" value="1"/>
</dbReference>
<accession>A0A0J5ZI94</accession>
<evidence type="ECO:0000256" key="3">
    <source>
        <dbReference type="RuleBase" id="RU000363"/>
    </source>
</evidence>
<dbReference type="PANTHER" id="PTHR43639">
    <property type="entry name" value="OXIDOREDUCTASE, SHORT-CHAIN DEHYDROGENASE/REDUCTASE FAMILY (AFU_ORTHOLOGUE AFUA_5G02870)"/>
    <property type="match status" value="1"/>
</dbReference>
<evidence type="ECO:0000256" key="1">
    <source>
        <dbReference type="ARBA" id="ARBA00006484"/>
    </source>
</evidence>
<protein>
    <submittedName>
        <fullName evidence="5">Oxidoreductase</fullName>
    </submittedName>
</protein>
<dbReference type="PANTHER" id="PTHR43639:SF1">
    <property type="entry name" value="SHORT-CHAIN DEHYDROGENASE_REDUCTASE FAMILY PROTEIN"/>
    <property type="match status" value="1"/>
</dbReference>
<name>A0A0J5ZI94_BURCE</name>
<reference evidence="5 6" key="1">
    <citation type="submission" date="2015-05" db="EMBL/GenBank/DDBJ databases">
        <title>Draft genome of Burkholderia cepacia LK29.</title>
        <authorList>
            <person name="Chan X.Y."/>
        </authorList>
    </citation>
    <scope>NUCLEOTIDE SEQUENCE [LARGE SCALE GENOMIC DNA]</scope>
    <source>
        <strain evidence="5 6">LK29</strain>
    </source>
</reference>
<evidence type="ECO:0000256" key="2">
    <source>
        <dbReference type="ARBA" id="ARBA00023002"/>
    </source>
</evidence>
<dbReference type="PRINTS" id="PR00081">
    <property type="entry name" value="GDHRDH"/>
</dbReference>
<feature type="domain" description="Ketoreductase" evidence="4">
    <location>
        <begin position="7"/>
        <end position="188"/>
    </location>
</feature>
<dbReference type="Gene3D" id="3.40.50.720">
    <property type="entry name" value="NAD(P)-binding Rossmann-like Domain"/>
    <property type="match status" value="1"/>
</dbReference>
<sequence length="246" mass="24941">MNRLQGKRALITGGSRGIGAAIAKRLAADGADVAITYEKSAERAQAVVAGIEAQGRRAVAIQADSANPVAVRAAVDRAAEAFGGLDILVNNAGIFRAGTLETMTLDDIDTTLNVNVRAVIVASQAAARHLGEGGRIVSTGSCLATRVPDAGMSLYAASKAALIGWTQGLARDLGSRGITVNIVHPGSTDTDMNPADGDHASAQRSRMAIPQYGKADDVAALVAFVVGPEGRSINGTGLTIDGGANA</sequence>
<evidence type="ECO:0000313" key="6">
    <source>
        <dbReference type="Proteomes" id="UP000036338"/>
    </source>
</evidence>
<dbReference type="InterPro" id="IPR057326">
    <property type="entry name" value="KR_dom"/>
</dbReference>
<evidence type="ECO:0000313" key="5">
    <source>
        <dbReference type="EMBL" id="KML51814.1"/>
    </source>
</evidence>
<proteinExistence type="inferred from homology"/>
<comment type="similarity">
    <text evidence="1 3">Belongs to the short-chain dehydrogenases/reductases (SDR) family.</text>
</comment>